<dbReference type="EMBL" id="JBGBPQ010000029">
    <property type="protein sequence ID" value="KAL1496326.1"/>
    <property type="molecule type" value="Genomic_DNA"/>
</dbReference>
<dbReference type="SUPFAM" id="SSF63829">
    <property type="entry name" value="Calcium-dependent phosphotriesterase"/>
    <property type="match status" value="1"/>
</dbReference>
<gene>
    <name evidence="4" type="ORF">AB1Y20_016283</name>
</gene>
<dbReference type="InterPro" id="IPR011042">
    <property type="entry name" value="6-blade_b-propeller_TolB-like"/>
</dbReference>
<evidence type="ECO:0000256" key="2">
    <source>
        <dbReference type="PROSITE-ProRule" id="PRU00504"/>
    </source>
</evidence>
<dbReference type="Gene3D" id="3.30.710.10">
    <property type="entry name" value="Potassium Channel Kv1.1, Chain A"/>
    <property type="match status" value="1"/>
</dbReference>
<reference evidence="4 5" key="1">
    <citation type="journal article" date="2024" name="Science">
        <title>Giant polyketide synthase enzymes in the biosynthesis of giant marine polyether toxins.</title>
        <authorList>
            <person name="Fallon T.R."/>
            <person name="Shende V.V."/>
            <person name="Wierzbicki I.H."/>
            <person name="Pendleton A.L."/>
            <person name="Watervoot N.F."/>
            <person name="Auber R.P."/>
            <person name="Gonzalez D.J."/>
            <person name="Wisecaver J.H."/>
            <person name="Moore B.S."/>
        </authorList>
    </citation>
    <scope>NUCLEOTIDE SEQUENCE [LARGE SCALE GENOMIC DNA]</scope>
    <source>
        <strain evidence="4 5">12B1</strain>
    </source>
</reference>
<dbReference type="PROSITE" id="PS51125">
    <property type="entry name" value="NHL"/>
    <property type="match status" value="2"/>
</dbReference>
<evidence type="ECO:0000259" key="3">
    <source>
        <dbReference type="PROSITE" id="PS50097"/>
    </source>
</evidence>
<evidence type="ECO:0000256" key="1">
    <source>
        <dbReference type="ARBA" id="ARBA00022737"/>
    </source>
</evidence>
<dbReference type="Proteomes" id="UP001515480">
    <property type="component" value="Unassembled WGS sequence"/>
</dbReference>
<feature type="domain" description="BTB" evidence="3">
    <location>
        <begin position="376"/>
        <end position="443"/>
    </location>
</feature>
<dbReference type="PANTHER" id="PTHR46388:SF2">
    <property type="entry name" value="NHL REPEAT-CONTAINING PROTEIN 2"/>
    <property type="match status" value="1"/>
</dbReference>
<feature type="repeat" description="NHL" evidence="2">
    <location>
        <begin position="97"/>
        <end position="133"/>
    </location>
</feature>
<dbReference type="AlphaFoldDB" id="A0AB34IES6"/>
<keyword evidence="5" id="KW-1185">Reference proteome</keyword>
<protein>
    <recommendedName>
        <fullName evidence="3">BTB domain-containing protein</fullName>
    </recommendedName>
</protein>
<dbReference type="PANTHER" id="PTHR46388">
    <property type="entry name" value="NHL REPEAT-CONTAINING PROTEIN 2"/>
    <property type="match status" value="1"/>
</dbReference>
<dbReference type="SUPFAM" id="SSF54695">
    <property type="entry name" value="POZ domain"/>
    <property type="match status" value="1"/>
</dbReference>
<dbReference type="SMART" id="SM00225">
    <property type="entry name" value="BTB"/>
    <property type="match status" value="1"/>
</dbReference>
<evidence type="ECO:0000313" key="4">
    <source>
        <dbReference type="EMBL" id="KAL1496326.1"/>
    </source>
</evidence>
<dbReference type="Gene3D" id="2.120.10.30">
    <property type="entry name" value="TolB, C-terminal domain"/>
    <property type="match status" value="2"/>
</dbReference>
<comment type="caution">
    <text evidence="4">The sequence shown here is derived from an EMBL/GenBank/DDBJ whole genome shotgun (WGS) entry which is preliminary data.</text>
</comment>
<accession>A0AB34IES6</accession>
<dbReference type="InterPro" id="IPR011333">
    <property type="entry name" value="SKP1/BTB/POZ_sf"/>
</dbReference>
<organism evidence="4 5">
    <name type="scientific">Prymnesium parvum</name>
    <name type="common">Toxic golden alga</name>
    <dbReference type="NCBI Taxonomy" id="97485"/>
    <lineage>
        <taxon>Eukaryota</taxon>
        <taxon>Haptista</taxon>
        <taxon>Haptophyta</taxon>
        <taxon>Prymnesiophyceae</taxon>
        <taxon>Prymnesiales</taxon>
        <taxon>Prymnesiaceae</taxon>
        <taxon>Prymnesium</taxon>
    </lineage>
</organism>
<dbReference type="InterPro" id="IPR001258">
    <property type="entry name" value="NHL_repeat"/>
</dbReference>
<dbReference type="Pfam" id="PF00651">
    <property type="entry name" value="BTB"/>
    <property type="match status" value="1"/>
</dbReference>
<feature type="repeat" description="NHL" evidence="2">
    <location>
        <begin position="264"/>
        <end position="294"/>
    </location>
</feature>
<name>A0AB34IES6_PRYPA</name>
<evidence type="ECO:0000313" key="5">
    <source>
        <dbReference type="Proteomes" id="UP001515480"/>
    </source>
</evidence>
<dbReference type="Pfam" id="PF01436">
    <property type="entry name" value="NHL"/>
    <property type="match status" value="2"/>
</dbReference>
<proteinExistence type="predicted"/>
<dbReference type="InterPro" id="IPR000210">
    <property type="entry name" value="BTB/POZ_dom"/>
</dbReference>
<keyword evidence="1" id="KW-0677">Repeat</keyword>
<sequence>MDLTKFEEACLAHQLRLSLCEAMGVQMLVDTLPHAQESTQPSDCCATSALFNPCGIACDLHGTVYVADTGQHRICMLRNGVISVLAGSGTRGWADGPGSKAMFAHPCGIAIDADGNVFVADCGNQRIRQISPDGMVLTIAGSGSSGHRDGPGKHAAFNNPCGIAIDYISNDVLYVADYSNNCVRVVSRGGFVSTLTKHTVPIDSPYGIAVFMQPNELGSHDPRVYVTSYHTHSLAEILPDGVVKIIAGCGVARHADGERANAAFQAPNGVAVDSEGTLYVADSGNNCVRSVTPDGYVSTVAGSGISHMGDGAFNSPCGVCVGMVPDRGTVLLIADRSNSCVRVVPTEALPPPRVYPSTIRQDLASLLDGSPEYHSGEAVFNVDGRTLSAPKAILCARCPHFRAMFSSGMRESFAGSVEVPGVGYATYRSLLSYLLTDELTADLPTPVLLELMMLANAYGVKRLEQLCALAIARLLSERNAKEVLCYAEMIGECYLQRAAEKLVLNTDISESPIEIM</sequence>
<dbReference type="PROSITE" id="PS50097">
    <property type="entry name" value="BTB"/>
    <property type="match status" value="1"/>
</dbReference>